<reference evidence="13 14" key="1">
    <citation type="journal article" date="2015" name="Genome Biol. Evol.">
        <title>Comparative Genomics of a Bacterivorous Green Alga Reveals Evolutionary Causalities and Consequences of Phago-Mixotrophic Mode of Nutrition.</title>
        <authorList>
            <person name="Burns J.A."/>
            <person name="Paasch A."/>
            <person name="Narechania A."/>
            <person name="Kim E."/>
        </authorList>
    </citation>
    <scope>NUCLEOTIDE SEQUENCE [LARGE SCALE GENOMIC DNA]</scope>
    <source>
        <strain evidence="13 14">PLY_AMNH</strain>
    </source>
</reference>
<feature type="binding site" evidence="11">
    <location>
        <position position="405"/>
    </location>
    <ligand>
        <name>substrate</name>
    </ligand>
</feature>
<keyword evidence="7" id="KW-0324">Glycolysis</keyword>
<dbReference type="GO" id="GO:0046166">
    <property type="term" value="P:glyceraldehyde-3-phosphate biosynthetic process"/>
    <property type="evidence" value="ECO:0007669"/>
    <property type="project" value="TreeGrafter"/>
</dbReference>
<dbReference type="GO" id="GO:0006096">
    <property type="term" value="P:glycolytic process"/>
    <property type="evidence" value="ECO:0007669"/>
    <property type="project" value="UniProtKB-KW"/>
</dbReference>
<keyword evidence="14" id="KW-1185">Reference proteome</keyword>
<feature type="binding site" evidence="11">
    <location>
        <position position="407"/>
    </location>
    <ligand>
        <name>substrate</name>
    </ligand>
</feature>
<dbReference type="InterPro" id="IPR022896">
    <property type="entry name" value="TrioseP_Isoase_bac/euk"/>
</dbReference>
<evidence type="ECO:0000256" key="6">
    <source>
        <dbReference type="ARBA" id="ARBA00022490"/>
    </source>
</evidence>
<feature type="domain" description="SMP-30/Gluconolactonase/LRE-like region" evidence="12">
    <location>
        <begin position="317"/>
        <end position="567"/>
    </location>
</feature>
<evidence type="ECO:0000256" key="8">
    <source>
        <dbReference type="ARBA" id="ARBA00023235"/>
    </source>
</evidence>
<name>A0AAE0H0N9_9CHLO</name>
<dbReference type="PRINTS" id="PR01790">
    <property type="entry name" value="SMP30FAMILY"/>
</dbReference>
<comment type="pathway">
    <text evidence="9">Carbohydrate biosynthesis.</text>
</comment>
<evidence type="ECO:0000256" key="5">
    <source>
        <dbReference type="ARBA" id="ARBA00022432"/>
    </source>
</evidence>
<evidence type="ECO:0000256" key="4">
    <source>
        <dbReference type="ARBA" id="ARBA00011940"/>
    </source>
</evidence>
<gene>
    <name evidence="13" type="ORF">CYMTET_4692</name>
</gene>
<evidence type="ECO:0000259" key="12">
    <source>
        <dbReference type="Pfam" id="PF08450"/>
    </source>
</evidence>
<dbReference type="NCBIfam" id="TIGR00419">
    <property type="entry name" value="tim"/>
    <property type="match status" value="1"/>
</dbReference>
<comment type="cofactor">
    <cofactor evidence="11">
        <name>Zn(2+)</name>
        <dbReference type="ChEBI" id="CHEBI:29105"/>
    </cofactor>
    <text evidence="11">Binds 1 divalent metal cation per subunit.</text>
</comment>
<dbReference type="InterPro" id="IPR035990">
    <property type="entry name" value="TIM_sf"/>
</dbReference>
<keyword evidence="6" id="KW-0963">Cytoplasm</keyword>
<dbReference type="InterPro" id="IPR005511">
    <property type="entry name" value="SMP-30"/>
</dbReference>
<feature type="binding site" evidence="11">
    <location>
        <position position="459"/>
    </location>
    <ligand>
        <name>a divalent metal cation</name>
        <dbReference type="ChEBI" id="CHEBI:60240"/>
    </ligand>
</feature>
<dbReference type="HAMAP" id="MF_00147_B">
    <property type="entry name" value="TIM_B"/>
    <property type="match status" value="1"/>
</dbReference>
<dbReference type="FunFam" id="3.20.20.70:FF:000016">
    <property type="entry name" value="Triosephosphate isomerase"/>
    <property type="match status" value="1"/>
</dbReference>
<dbReference type="GO" id="GO:0019563">
    <property type="term" value="P:glycerol catabolic process"/>
    <property type="evidence" value="ECO:0007669"/>
    <property type="project" value="TreeGrafter"/>
</dbReference>
<evidence type="ECO:0000313" key="14">
    <source>
        <dbReference type="Proteomes" id="UP001190700"/>
    </source>
</evidence>
<dbReference type="GO" id="GO:0046872">
    <property type="term" value="F:metal ion binding"/>
    <property type="evidence" value="ECO:0007669"/>
    <property type="project" value="UniProtKB-KW"/>
</dbReference>
<evidence type="ECO:0000256" key="11">
    <source>
        <dbReference type="PIRSR" id="PIRSR605511-2"/>
    </source>
</evidence>
<dbReference type="PROSITE" id="PS00171">
    <property type="entry name" value="TIM_1"/>
    <property type="match status" value="1"/>
</dbReference>
<organism evidence="13 14">
    <name type="scientific">Cymbomonas tetramitiformis</name>
    <dbReference type="NCBI Taxonomy" id="36881"/>
    <lineage>
        <taxon>Eukaryota</taxon>
        <taxon>Viridiplantae</taxon>
        <taxon>Chlorophyta</taxon>
        <taxon>Pyramimonadophyceae</taxon>
        <taxon>Pyramimonadales</taxon>
        <taxon>Pyramimonadaceae</taxon>
        <taxon>Cymbomonas</taxon>
    </lineage>
</organism>
<sequence length="615" mass="65603">MNVLLSTNVRPTGTSARTPLRLRRTPTTMLWYDGGESRRPIVSGNWKLNPLTAGEAKETLKLLAANQRAMEESGKDVPEVILFPPYPFVPLASEVLEGTTVAIGGQDCSLYDKGAYTGEVSVSQLASLGCNHLLVGHSERRTVFDETDAEINKKVHLGLNAGLRVMICIGETEDEFLADMANAVNEIQVKKALSGVTAAQMEDITIAYEPVWAIGTGKVCDAPTAQEVHAAVRRVIDELYPDTGVAAKVRILYGGSVTPDTIDVTMRESDIDGVLVGGASLVADKFSRIIDFSSPLLVKTPPRVVVAKEVVACRNTLGESPIWDSRVGLLHWVSAMDKEIWTWHVGHSAPVRRTVEQIPGCIGLTEAPGVVVCAMEDSLVKIDLNGKQLRTTVIAATPERGVNTRGNDGRVDRSGRFVFGMYNNYHRGGADVGDTIAGVHRLSGDTVEDLEVGGFRATNAICFDASGSKMYLCDTPARKVYQYDYAGSKPAAKKLIYEMPSGLDGGPDGACTDDQGYVWVALSGASQVARVNPQDGSVDLVVKLPVTSPTSCTIGGADLDTLFITTRTAGGGGLYAVKLPFGIRGVPEGVYCSGSSGAVVSPEPVYEVASKGFFE</sequence>
<comment type="similarity">
    <text evidence="2">Belongs to the triosephosphate isomerase family.</text>
</comment>
<evidence type="ECO:0000313" key="13">
    <source>
        <dbReference type="EMBL" id="KAK3287812.1"/>
    </source>
</evidence>
<proteinExistence type="inferred from homology"/>
<dbReference type="EC" id="5.3.1.1" evidence="4"/>
<dbReference type="Pfam" id="PF08450">
    <property type="entry name" value="SGL"/>
    <property type="match status" value="1"/>
</dbReference>
<dbReference type="SUPFAM" id="SSF63829">
    <property type="entry name" value="Calcium-dependent phosphotriesterase"/>
    <property type="match status" value="1"/>
</dbReference>
<dbReference type="InterPro" id="IPR013785">
    <property type="entry name" value="Aldolase_TIM"/>
</dbReference>
<feature type="binding site" evidence="11">
    <location>
        <position position="508"/>
    </location>
    <ligand>
        <name>a divalent metal cation</name>
        <dbReference type="ChEBI" id="CHEBI:60240"/>
    </ligand>
</feature>
<evidence type="ECO:0000256" key="7">
    <source>
        <dbReference type="ARBA" id="ARBA00023152"/>
    </source>
</evidence>
<dbReference type="InterPro" id="IPR011042">
    <property type="entry name" value="6-blade_b-propeller_TolB-like"/>
</dbReference>
<comment type="caution">
    <text evidence="13">The sequence shown here is derived from an EMBL/GenBank/DDBJ whole genome shotgun (WGS) entry which is preliminary data.</text>
</comment>
<dbReference type="Gene3D" id="3.20.20.70">
    <property type="entry name" value="Aldolase class I"/>
    <property type="match status" value="1"/>
</dbReference>
<dbReference type="InterPro" id="IPR013658">
    <property type="entry name" value="SGL"/>
</dbReference>
<keyword evidence="11" id="KW-0479">Metal-binding</keyword>
<dbReference type="Proteomes" id="UP001190700">
    <property type="component" value="Unassembled WGS sequence"/>
</dbReference>
<dbReference type="GO" id="GO:0006094">
    <property type="term" value="P:gluconeogenesis"/>
    <property type="evidence" value="ECO:0007669"/>
    <property type="project" value="UniProtKB-KW"/>
</dbReference>
<protein>
    <recommendedName>
        <fullName evidence="4">triose-phosphate isomerase</fullName>
        <ecNumber evidence="4">5.3.1.1</ecNumber>
    </recommendedName>
</protein>
<dbReference type="GO" id="GO:0004807">
    <property type="term" value="F:triose-phosphate isomerase activity"/>
    <property type="evidence" value="ECO:0007669"/>
    <property type="project" value="UniProtKB-EC"/>
</dbReference>
<evidence type="ECO:0000256" key="10">
    <source>
        <dbReference type="PIRSR" id="PIRSR605511-1"/>
    </source>
</evidence>
<dbReference type="Pfam" id="PF00121">
    <property type="entry name" value="TIM"/>
    <property type="match status" value="1"/>
</dbReference>
<dbReference type="PANTHER" id="PTHR21139:SF42">
    <property type="entry name" value="TRIOSEPHOSPHATE ISOMERASE"/>
    <property type="match status" value="1"/>
</dbReference>
<comment type="subunit">
    <text evidence="3">Homodimer.</text>
</comment>
<dbReference type="PROSITE" id="PS51440">
    <property type="entry name" value="TIM_2"/>
    <property type="match status" value="1"/>
</dbReference>
<evidence type="ECO:0000256" key="2">
    <source>
        <dbReference type="ARBA" id="ARBA00007422"/>
    </source>
</evidence>
<keyword evidence="8" id="KW-0413">Isomerase</keyword>
<dbReference type="InterPro" id="IPR000652">
    <property type="entry name" value="Triosephosphate_isomerase"/>
</dbReference>
<keyword evidence="5" id="KW-0312">Gluconeogenesis</keyword>
<evidence type="ECO:0000256" key="3">
    <source>
        <dbReference type="ARBA" id="ARBA00011738"/>
    </source>
</evidence>
<feature type="binding site" evidence="11">
    <location>
        <position position="319"/>
    </location>
    <ligand>
        <name>a divalent metal cation</name>
        <dbReference type="ChEBI" id="CHEBI:60240"/>
    </ligand>
</feature>
<dbReference type="InterPro" id="IPR020861">
    <property type="entry name" value="Triosephosphate_isomerase_AS"/>
</dbReference>
<comment type="pathway">
    <text evidence="1">Carbohydrate degradation; glycolysis; D-glyceraldehyde 3-phosphate from glycerone phosphate: step 1/1.</text>
</comment>
<feature type="active site" description="Proton donor/acceptor" evidence="10">
    <location>
        <position position="508"/>
    </location>
</feature>
<dbReference type="AlphaFoldDB" id="A0AAE0H0N9"/>
<dbReference type="Gene3D" id="2.120.10.30">
    <property type="entry name" value="TolB, C-terminal domain"/>
    <property type="match status" value="1"/>
</dbReference>
<dbReference type="SUPFAM" id="SSF51351">
    <property type="entry name" value="Triosephosphate isomerase (TIM)"/>
    <property type="match status" value="1"/>
</dbReference>
<evidence type="ECO:0000256" key="9">
    <source>
        <dbReference type="ARBA" id="ARBA00024331"/>
    </source>
</evidence>
<dbReference type="GO" id="GO:0005829">
    <property type="term" value="C:cytosol"/>
    <property type="evidence" value="ECO:0007669"/>
    <property type="project" value="TreeGrafter"/>
</dbReference>
<dbReference type="CDD" id="cd00311">
    <property type="entry name" value="TIM"/>
    <property type="match status" value="1"/>
</dbReference>
<dbReference type="PANTHER" id="PTHR21139">
    <property type="entry name" value="TRIOSEPHOSPHATE ISOMERASE"/>
    <property type="match status" value="1"/>
</dbReference>
<dbReference type="EMBL" id="LGRX02000711">
    <property type="protein sequence ID" value="KAK3287812.1"/>
    <property type="molecule type" value="Genomic_DNA"/>
</dbReference>
<accession>A0AAE0H0N9</accession>
<keyword evidence="11" id="KW-0862">Zinc</keyword>
<evidence type="ECO:0000256" key="1">
    <source>
        <dbReference type="ARBA" id="ARBA00004680"/>
    </source>
</evidence>